<evidence type="ECO:0000313" key="1">
    <source>
        <dbReference type="EMBL" id="MEQ2172015.1"/>
    </source>
</evidence>
<dbReference type="InterPro" id="IPR039727">
    <property type="entry name" value="SE/Ars2"/>
</dbReference>
<keyword evidence="2" id="KW-1185">Reference proteome</keyword>
<dbReference type="PANTHER" id="PTHR13165">
    <property type="entry name" value="ARSENITE-RESISTANCE PROTEIN 2"/>
    <property type="match status" value="1"/>
</dbReference>
<dbReference type="PANTHER" id="PTHR13165:SF0">
    <property type="entry name" value="SERRATE RNA EFFECTOR MOLECULE HOMOLOG"/>
    <property type="match status" value="1"/>
</dbReference>
<sequence length="60" mass="7023">VLDRLLLYLRIVHSVDYYNTCEYPSEDEMPNRCGMIHVRGPIPPNRITHGEGQCRRLVLL</sequence>
<protein>
    <submittedName>
        <fullName evidence="1">Uncharacterized protein</fullName>
    </submittedName>
</protein>
<feature type="non-terminal residue" evidence="1">
    <location>
        <position position="1"/>
    </location>
</feature>
<proteinExistence type="predicted"/>
<evidence type="ECO:0000313" key="2">
    <source>
        <dbReference type="Proteomes" id="UP001476798"/>
    </source>
</evidence>
<gene>
    <name evidence="1" type="ORF">GOODEAATRI_016581</name>
</gene>
<dbReference type="EMBL" id="JAHRIO010041272">
    <property type="protein sequence ID" value="MEQ2172015.1"/>
    <property type="molecule type" value="Genomic_DNA"/>
</dbReference>
<accession>A0ABV0NKU3</accession>
<comment type="caution">
    <text evidence="1">The sequence shown here is derived from an EMBL/GenBank/DDBJ whole genome shotgun (WGS) entry which is preliminary data.</text>
</comment>
<name>A0ABV0NKU3_9TELE</name>
<organism evidence="1 2">
    <name type="scientific">Goodea atripinnis</name>
    <dbReference type="NCBI Taxonomy" id="208336"/>
    <lineage>
        <taxon>Eukaryota</taxon>
        <taxon>Metazoa</taxon>
        <taxon>Chordata</taxon>
        <taxon>Craniata</taxon>
        <taxon>Vertebrata</taxon>
        <taxon>Euteleostomi</taxon>
        <taxon>Actinopterygii</taxon>
        <taxon>Neopterygii</taxon>
        <taxon>Teleostei</taxon>
        <taxon>Neoteleostei</taxon>
        <taxon>Acanthomorphata</taxon>
        <taxon>Ovalentaria</taxon>
        <taxon>Atherinomorphae</taxon>
        <taxon>Cyprinodontiformes</taxon>
        <taxon>Goodeidae</taxon>
        <taxon>Goodea</taxon>
    </lineage>
</organism>
<reference evidence="1 2" key="1">
    <citation type="submission" date="2021-06" db="EMBL/GenBank/DDBJ databases">
        <authorList>
            <person name="Palmer J.M."/>
        </authorList>
    </citation>
    <scope>NUCLEOTIDE SEQUENCE [LARGE SCALE GENOMIC DNA]</scope>
    <source>
        <strain evidence="1 2">GA_2019</strain>
        <tissue evidence="1">Muscle</tissue>
    </source>
</reference>
<dbReference type="Proteomes" id="UP001476798">
    <property type="component" value="Unassembled WGS sequence"/>
</dbReference>